<feature type="region of interest" description="Disordered" evidence="1">
    <location>
        <begin position="47"/>
        <end position="77"/>
    </location>
</feature>
<dbReference type="Gramene" id="VVA36791">
    <property type="protein sequence ID" value="VVA36791"/>
    <property type="gene ID" value="Prudul26B012117"/>
</dbReference>
<dbReference type="EMBL" id="CABIKO010000478">
    <property type="protein sequence ID" value="VVA36791.1"/>
    <property type="molecule type" value="Genomic_DNA"/>
</dbReference>
<sequence>MTTSSHTSNGDTKILVDHNIKRSVFASKLTSLCDTPNAVVYCKYQPPWRTSRCPQPRHQRQGPRPHDDQKNGSRAIGAGGVIRDSFGACLVALLSI</sequence>
<organism evidence="2 3">
    <name type="scientific">Prunus dulcis</name>
    <name type="common">Almond</name>
    <name type="synonym">Amygdalus dulcis</name>
    <dbReference type="NCBI Taxonomy" id="3755"/>
    <lineage>
        <taxon>Eukaryota</taxon>
        <taxon>Viridiplantae</taxon>
        <taxon>Streptophyta</taxon>
        <taxon>Embryophyta</taxon>
        <taxon>Tracheophyta</taxon>
        <taxon>Spermatophyta</taxon>
        <taxon>Magnoliopsida</taxon>
        <taxon>eudicotyledons</taxon>
        <taxon>Gunneridae</taxon>
        <taxon>Pentapetalae</taxon>
        <taxon>rosids</taxon>
        <taxon>fabids</taxon>
        <taxon>Rosales</taxon>
        <taxon>Rosaceae</taxon>
        <taxon>Amygdaloideae</taxon>
        <taxon>Amygdaleae</taxon>
        <taxon>Prunus</taxon>
    </lineage>
</organism>
<dbReference type="AlphaFoldDB" id="A0A5E4GAR4"/>
<evidence type="ECO:0000256" key="1">
    <source>
        <dbReference type="SAM" id="MobiDB-lite"/>
    </source>
</evidence>
<reference evidence="3" key="1">
    <citation type="journal article" date="2020" name="Plant J.">
        <title>Transposons played a major role in the diversification between the closely related almond and peach genomes: results from the almond genome sequence.</title>
        <authorList>
            <person name="Alioto T."/>
            <person name="Alexiou K.G."/>
            <person name="Bardil A."/>
            <person name="Barteri F."/>
            <person name="Castanera R."/>
            <person name="Cruz F."/>
            <person name="Dhingra A."/>
            <person name="Duval H."/>
            <person name="Fernandez I Marti A."/>
            <person name="Frias L."/>
            <person name="Galan B."/>
            <person name="Garcia J.L."/>
            <person name="Howad W."/>
            <person name="Gomez-Garrido J."/>
            <person name="Gut M."/>
            <person name="Julca I."/>
            <person name="Morata J."/>
            <person name="Puigdomenech P."/>
            <person name="Ribeca P."/>
            <person name="Rubio Cabetas M.J."/>
            <person name="Vlasova A."/>
            <person name="Wirthensohn M."/>
            <person name="Garcia-Mas J."/>
            <person name="Gabaldon T."/>
            <person name="Casacuberta J.M."/>
            <person name="Arus P."/>
        </authorList>
    </citation>
    <scope>NUCLEOTIDE SEQUENCE [LARGE SCALE GENOMIC DNA]</scope>
    <source>
        <strain evidence="3">cv. Texas</strain>
    </source>
</reference>
<dbReference type="Proteomes" id="UP000327085">
    <property type="component" value="Chromosome 6"/>
</dbReference>
<protein>
    <submittedName>
        <fullName evidence="2">PREDICTED: LOC18788640</fullName>
    </submittedName>
</protein>
<dbReference type="InParanoid" id="A0A5E4GAR4"/>
<evidence type="ECO:0000313" key="3">
    <source>
        <dbReference type="Proteomes" id="UP000327085"/>
    </source>
</evidence>
<evidence type="ECO:0000313" key="2">
    <source>
        <dbReference type="EMBL" id="VVA36791.1"/>
    </source>
</evidence>
<proteinExistence type="predicted"/>
<gene>
    <name evidence="2" type="ORF">ALMOND_2B012117</name>
</gene>
<name>A0A5E4GAR4_PRUDU</name>
<accession>A0A5E4GAR4</accession>